<dbReference type="AlphaFoldDB" id="A0A9J6FUB2"/>
<gene>
    <name evidence="2" type="ORF">HPB48_015956</name>
</gene>
<dbReference type="SUPFAM" id="SSF49599">
    <property type="entry name" value="TRAF domain-like"/>
    <property type="match status" value="2"/>
</dbReference>
<dbReference type="Gene3D" id="3.30.40.10">
    <property type="entry name" value="Zinc/RING finger domain, C3HC4 (zinc finger)"/>
    <property type="match status" value="1"/>
</dbReference>
<dbReference type="InterPro" id="IPR049342">
    <property type="entry name" value="TRAF1-6_MATH_dom"/>
</dbReference>
<dbReference type="OrthoDB" id="6481720at2759"/>
<dbReference type="EMBL" id="JABSTR010000003">
    <property type="protein sequence ID" value="KAH9365896.1"/>
    <property type="molecule type" value="Genomic_DNA"/>
</dbReference>
<name>A0A9J6FUB2_HAELO</name>
<dbReference type="OMA" id="CHRECAR"/>
<sequence length="423" mass="47530">MGGTFFDETWAKARRGDRTRLRNPVHCWNEINGCGVVLPASQVGEHVREDCQYHVTRCPSCSAVVLNLDMCAHLKSRCAALLVQASPEASPRADDNERAHFMALEKKIEQRVHQLDAKLAQLSLKSDSLSDRLSELCQNDNDLKESLIEQFRLACSEIKSFYSDQREPLMTASVQILDCLGKTEAAVRALVAQEKTTEQRLGELDAKLAQLLLESGSQTKKLADLCHNDNSMKDALTKQVAPALDRNAPEIQAIFTEKCESLMTAITSALTSVPSDQKTHQQVVAGYATLKEKAVKNGSSEKMSEKVYLRRYLLSWGIYFEKEGDSVYLYLTAQLHEGKEDDFLEWPFTKELKFSIIHPQTRQERVLCATPVVSEVSRQFYCRPIGASNQSPYFKGNKVDLSDIESDGYVERDQLLVRLEVGS</sequence>
<dbReference type="VEuPathDB" id="VectorBase:HLOH_041279"/>
<dbReference type="Proteomes" id="UP000821853">
    <property type="component" value="Unassembled WGS sequence"/>
</dbReference>
<dbReference type="Pfam" id="PF21355">
    <property type="entry name" value="TRAF-mep_MATH"/>
    <property type="match status" value="1"/>
</dbReference>
<evidence type="ECO:0000313" key="3">
    <source>
        <dbReference type="Proteomes" id="UP000821853"/>
    </source>
</evidence>
<evidence type="ECO:0000313" key="2">
    <source>
        <dbReference type="EMBL" id="KAH9365896.1"/>
    </source>
</evidence>
<dbReference type="InterPro" id="IPR008974">
    <property type="entry name" value="TRAF-like"/>
</dbReference>
<dbReference type="Gene3D" id="2.60.210.10">
    <property type="entry name" value="Apoptosis, Tumor Necrosis Factor Receptor Associated Protein 2, Chain A"/>
    <property type="match status" value="1"/>
</dbReference>
<organism evidence="2 3">
    <name type="scientific">Haemaphysalis longicornis</name>
    <name type="common">Bush tick</name>
    <dbReference type="NCBI Taxonomy" id="44386"/>
    <lineage>
        <taxon>Eukaryota</taxon>
        <taxon>Metazoa</taxon>
        <taxon>Ecdysozoa</taxon>
        <taxon>Arthropoda</taxon>
        <taxon>Chelicerata</taxon>
        <taxon>Arachnida</taxon>
        <taxon>Acari</taxon>
        <taxon>Parasitiformes</taxon>
        <taxon>Ixodida</taxon>
        <taxon>Ixodoidea</taxon>
        <taxon>Ixodidae</taxon>
        <taxon>Haemaphysalinae</taxon>
        <taxon>Haemaphysalis</taxon>
    </lineage>
</organism>
<evidence type="ECO:0000259" key="1">
    <source>
        <dbReference type="Pfam" id="PF21355"/>
    </source>
</evidence>
<dbReference type="InterPro" id="IPR013083">
    <property type="entry name" value="Znf_RING/FYVE/PHD"/>
</dbReference>
<feature type="domain" description="TRAF1-6 MATH" evidence="1">
    <location>
        <begin position="312"/>
        <end position="418"/>
    </location>
</feature>
<proteinExistence type="predicted"/>
<keyword evidence="3" id="KW-1185">Reference proteome</keyword>
<protein>
    <recommendedName>
        <fullName evidence="1">TRAF1-6 MATH domain-containing protein</fullName>
    </recommendedName>
</protein>
<reference evidence="2 3" key="1">
    <citation type="journal article" date="2020" name="Cell">
        <title>Large-Scale Comparative Analyses of Tick Genomes Elucidate Their Genetic Diversity and Vector Capacities.</title>
        <authorList>
            <consortium name="Tick Genome and Microbiome Consortium (TIGMIC)"/>
            <person name="Jia N."/>
            <person name="Wang J."/>
            <person name="Shi W."/>
            <person name="Du L."/>
            <person name="Sun Y."/>
            <person name="Zhan W."/>
            <person name="Jiang J.F."/>
            <person name="Wang Q."/>
            <person name="Zhang B."/>
            <person name="Ji P."/>
            <person name="Bell-Sakyi L."/>
            <person name="Cui X.M."/>
            <person name="Yuan T.T."/>
            <person name="Jiang B.G."/>
            <person name="Yang W.F."/>
            <person name="Lam T.T."/>
            <person name="Chang Q.C."/>
            <person name="Ding S.J."/>
            <person name="Wang X.J."/>
            <person name="Zhu J.G."/>
            <person name="Ruan X.D."/>
            <person name="Zhao L."/>
            <person name="Wei J.T."/>
            <person name="Ye R.Z."/>
            <person name="Que T.C."/>
            <person name="Du C.H."/>
            <person name="Zhou Y.H."/>
            <person name="Cheng J.X."/>
            <person name="Dai P.F."/>
            <person name="Guo W.B."/>
            <person name="Han X.H."/>
            <person name="Huang E.J."/>
            <person name="Li L.F."/>
            <person name="Wei W."/>
            <person name="Gao Y.C."/>
            <person name="Liu J.Z."/>
            <person name="Shao H.Z."/>
            <person name="Wang X."/>
            <person name="Wang C.C."/>
            <person name="Yang T.C."/>
            <person name="Huo Q.B."/>
            <person name="Li W."/>
            <person name="Chen H.Y."/>
            <person name="Chen S.E."/>
            <person name="Zhou L.G."/>
            <person name="Ni X.B."/>
            <person name="Tian J.H."/>
            <person name="Sheng Y."/>
            <person name="Liu T."/>
            <person name="Pan Y.S."/>
            <person name="Xia L.Y."/>
            <person name="Li J."/>
            <person name="Zhao F."/>
            <person name="Cao W.C."/>
        </authorList>
    </citation>
    <scope>NUCLEOTIDE SEQUENCE [LARGE SCALE GENOMIC DNA]</scope>
    <source>
        <strain evidence="2">HaeL-2018</strain>
    </source>
</reference>
<comment type="caution">
    <text evidence="2">The sequence shown here is derived from an EMBL/GenBank/DDBJ whole genome shotgun (WGS) entry which is preliminary data.</text>
</comment>
<accession>A0A9J6FUB2</accession>